<name>A0AAE9GX99_9NEIS</name>
<evidence type="ECO:0000256" key="2">
    <source>
        <dbReference type="SAM" id="MobiDB-lite"/>
    </source>
</evidence>
<evidence type="ECO:0000256" key="3">
    <source>
        <dbReference type="SAM" id="SignalP"/>
    </source>
</evidence>
<comment type="subcellular location">
    <subcellularLocation>
        <location evidence="1">Cell outer membrane</location>
    </subcellularLocation>
</comment>
<evidence type="ECO:0000313" key="5">
    <source>
        <dbReference type="EMBL" id="TCP02349.1"/>
    </source>
</evidence>
<evidence type="ECO:0000259" key="4">
    <source>
        <dbReference type="Pfam" id="PF08794"/>
    </source>
</evidence>
<dbReference type="AlphaFoldDB" id="A0AAE9GX99"/>
<feature type="domain" description="Factor H binding protein-like C-terminal" evidence="4">
    <location>
        <begin position="156"/>
        <end position="252"/>
    </location>
</feature>
<dbReference type="Gene3D" id="2.40.160.90">
    <property type="match status" value="1"/>
</dbReference>
<protein>
    <submittedName>
        <fullName evidence="6">Factor H binding family protein</fullName>
    </submittedName>
    <submittedName>
        <fullName evidence="5">Lipoprotein GNA1870-like protein</fullName>
    </submittedName>
</protein>
<dbReference type="EMBL" id="SLXE01000025">
    <property type="protein sequence ID" value="TCP02349.1"/>
    <property type="molecule type" value="Genomic_DNA"/>
</dbReference>
<dbReference type="InterPro" id="IPR014902">
    <property type="entry name" value="FHBP-like_C"/>
</dbReference>
<dbReference type="Gene3D" id="2.60.40.1980">
    <property type="match status" value="1"/>
</dbReference>
<organism evidence="6 8">
    <name type="scientific">Uruburuella suis</name>
    <dbReference type="NCBI Taxonomy" id="252130"/>
    <lineage>
        <taxon>Bacteria</taxon>
        <taxon>Pseudomonadati</taxon>
        <taxon>Pseudomonadota</taxon>
        <taxon>Betaproteobacteria</taxon>
        <taxon>Neisseriales</taxon>
        <taxon>Neisseriaceae</taxon>
        <taxon>Uruburuella</taxon>
    </lineage>
</organism>
<accession>A0AAE9GX99</accession>
<dbReference type="KEGG" id="usu:LVJ78_11995"/>
<dbReference type="GO" id="GO:0009279">
    <property type="term" value="C:cell outer membrane"/>
    <property type="evidence" value="ECO:0007669"/>
    <property type="project" value="UniProtKB-SubCell"/>
</dbReference>
<sequence>MSRLSIMPAATIIFALAACGGGGGSSGLSSGATPTPDNPSAGGNGYRYVQIPNDDNDYRLEIKGKSYRGGDKVDISAYPQGLSVEPFKSSSIVYKDSNGDYRESLDGNIHLYKQAYSVVLGSYIRNLSDQNNPTWTKLVDKFSISSIQGEATPSTALPNSGNYTYKGQAFNQSETGALTYTVDFSRRRGQGSITGLSEAGTITLQNAPIAAINEPGFKGMGISGDAASAKLGAGKYGLGFFGPKANEIAGMVELTRPGNPGSTTAAQDFEIGFGGKR</sequence>
<proteinExistence type="predicted"/>
<feature type="region of interest" description="Disordered" evidence="2">
    <location>
        <begin position="26"/>
        <end position="45"/>
    </location>
</feature>
<dbReference type="Pfam" id="PF08794">
    <property type="entry name" value="FHBP_C"/>
    <property type="match status" value="1"/>
</dbReference>
<feature type="chain" id="PRO_5041917909" evidence="3">
    <location>
        <begin position="18"/>
        <end position="277"/>
    </location>
</feature>
<dbReference type="Proteomes" id="UP000294721">
    <property type="component" value="Unassembled WGS sequence"/>
</dbReference>
<reference evidence="6" key="3">
    <citation type="journal article" date="2022" name="Res Sq">
        <title>Evolution of multicellular longitudinally dividing oral cavity symbionts (Neisseriaceae).</title>
        <authorList>
            <person name="Nyongesa S."/>
            <person name="Weber P."/>
            <person name="Bernet E."/>
            <person name="Pullido F."/>
            <person name="Nieckarz M."/>
            <person name="Delaby M."/>
            <person name="Nieves C."/>
            <person name="Viehboeck T."/>
            <person name="Krause N."/>
            <person name="Rivera-Millot A."/>
            <person name="Nakamura A."/>
            <person name="Vischer N."/>
            <person name="VanNieuwenhze M."/>
            <person name="Brun Y."/>
            <person name="Cava F."/>
            <person name="Bulgheresi S."/>
            <person name="Veyrier F."/>
        </authorList>
    </citation>
    <scope>NUCLEOTIDE SEQUENCE</scope>
    <source>
        <strain evidence="6">1258/02</strain>
    </source>
</reference>
<dbReference type="Proteomes" id="UP000829756">
    <property type="component" value="Chromosome"/>
</dbReference>
<reference evidence="6" key="2">
    <citation type="submission" date="2021-12" db="EMBL/GenBank/DDBJ databases">
        <authorList>
            <person name="Veyrier F.J."/>
        </authorList>
    </citation>
    <scope>NUCLEOTIDE SEQUENCE</scope>
    <source>
        <strain evidence="6">1258/02</strain>
    </source>
</reference>
<evidence type="ECO:0000313" key="8">
    <source>
        <dbReference type="Proteomes" id="UP000829756"/>
    </source>
</evidence>
<dbReference type="InterPro" id="IPR011250">
    <property type="entry name" value="OMP/PagP_B-barrel"/>
</dbReference>
<evidence type="ECO:0000313" key="7">
    <source>
        <dbReference type="Proteomes" id="UP000294721"/>
    </source>
</evidence>
<evidence type="ECO:0000256" key="1">
    <source>
        <dbReference type="ARBA" id="ARBA00004442"/>
    </source>
</evidence>
<gene>
    <name evidence="5" type="ORF">EV680_12519</name>
    <name evidence="6" type="ORF">LVJ78_11995</name>
</gene>
<keyword evidence="7" id="KW-1185">Reference proteome</keyword>
<dbReference type="EMBL" id="CP091507">
    <property type="protein sequence ID" value="UOO79378.1"/>
    <property type="molecule type" value="Genomic_DNA"/>
</dbReference>
<dbReference type="RefSeq" id="WP_132954427.1">
    <property type="nucleotide sequence ID" value="NZ_CALJUB010000012.1"/>
</dbReference>
<feature type="signal peptide" evidence="3">
    <location>
        <begin position="1"/>
        <end position="17"/>
    </location>
</feature>
<dbReference type="PROSITE" id="PS51257">
    <property type="entry name" value="PROKAR_LIPOPROTEIN"/>
    <property type="match status" value="1"/>
</dbReference>
<evidence type="ECO:0000313" key="6">
    <source>
        <dbReference type="EMBL" id="UOO79378.1"/>
    </source>
</evidence>
<dbReference type="SUPFAM" id="SSF56925">
    <property type="entry name" value="OMPA-like"/>
    <property type="match status" value="1"/>
</dbReference>
<keyword evidence="3" id="KW-0732">Signal</keyword>
<reference evidence="5 7" key="1">
    <citation type="submission" date="2019-03" db="EMBL/GenBank/DDBJ databases">
        <title>Genomic Encyclopedia of Type Strains, Phase IV (KMG-IV): sequencing the most valuable type-strain genomes for metagenomic binning, comparative biology and taxonomic classification.</title>
        <authorList>
            <person name="Goeker M."/>
        </authorList>
    </citation>
    <scope>NUCLEOTIDE SEQUENCE [LARGE SCALE GENOMIC DNA]</scope>
    <source>
        <strain evidence="5 7">DSM 17474</strain>
    </source>
</reference>